<feature type="transmembrane region" description="Helical" evidence="5">
    <location>
        <begin position="96"/>
        <end position="117"/>
    </location>
</feature>
<evidence type="ECO:0000256" key="2">
    <source>
        <dbReference type="ARBA" id="ARBA00022692"/>
    </source>
</evidence>
<sequence length="172" mass="19608">MEMLSRKTRAYANCLAAPGRCHEVLTSLPLQAFFHFNVYFAPILLIYSVACLLLKYSLLSVTYQVLLVSVLIVYCTVECVRLLLGYYGNLGEKIPALSGFWISSLLVQLPLILFLLLDPDTRPLPIERAIYSIHLVFLVGELLTGFDAIRRISNYQMQNFQKRIEEDEKTAN</sequence>
<dbReference type="EMBL" id="CATQJA010001521">
    <property type="protein sequence ID" value="CAJ0567620.1"/>
    <property type="molecule type" value="Genomic_DNA"/>
</dbReference>
<evidence type="ECO:0000256" key="5">
    <source>
        <dbReference type="SAM" id="Phobius"/>
    </source>
</evidence>
<dbReference type="InterPro" id="IPR019184">
    <property type="entry name" value="Uncharacterised_TM-17"/>
</dbReference>
<keyword evidence="2 5" id="KW-0812">Transmembrane</keyword>
<dbReference type="Proteomes" id="UP001177023">
    <property type="component" value="Unassembled WGS sequence"/>
</dbReference>
<dbReference type="GO" id="GO:0016020">
    <property type="term" value="C:membrane"/>
    <property type="evidence" value="ECO:0007669"/>
    <property type="project" value="UniProtKB-SubCell"/>
</dbReference>
<reference evidence="6" key="1">
    <citation type="submission" date="2023-06" db="EMBL/GenBank/DDBJ databases">
        <authorList>
            <person name="Delattre M."/>
        </authorList>
    </citation>
    <scope>NUCLEOTIDE SEQUENCE</scope>
    <source>
        <strain evidence="6">AF72</strain>
    </source>
</reference>
<keyword evidence="7" id="KW-1185">Reference proteome</keyword>
<feature type="transmembrane region" description="Helical" evidence="5">
    <location>
        <begin position="129"/>
        <end position="149"/>
    </location>
</feature>
<gene>
    <name evidence="6" type="ORF">MSPICULIGERA_LOCUS6164</name>
</gene>
<evidence type="ECO:0000256" key="4">
    <source>
        <dbReference type="ARBA" id="ARBA00023136"/>
    </source>
</evidence>
<feature type="transmembrane region" description="Helical" evidence="5">
    <location>
        <begin position="36"/>
        <end position="57"/>
    </location>
</feature>
<organism evidence="6 7">
    <name type="scientific">Mesorhabditis spiculigera</name>
    <dbReference type="NCBI Taxonomy" id="96644"/>
    <lineage>
        <taxon>Eukaryota</taxon>
        <taxon>Metazoa</taxon>
        <taxon>Ecdysozoa</taxon>
        <taxon>Nematoda</taxon>
        <taxon>Chromadorea</taxon>
        <taxon>Rhabditida</taxon>
        <taxon>Rhabditina</taxon>
        <taxon>Rhabditomorpha</taxon>
        <taxon>Rhabditoidea</taxon>
        <taxon>Rhabditidae</taxon>
        <taxon>Mesorhabditinae</taxon>
        <taxon>Mesorhabditis</taxon>
    </lineage>
</organism>
<dbReference type="GO" id="GO:0035869">
    <property type="term" value="C:ciliary transition zone"/>
    <property type="evidence" value="ECO:0007669"/>
    <property type="project" value="TreeGrafter"/>
</dbReference>
<dbReference type="Pfam" id="PF09799">
    <property type="entry name" value="Transmemb_17"/>
    <property type="match status" value="1"/>
</dbReference>
<dbReference type="PANTHER" id="PTHR13531:SF6">
    <property type="entry name" value="TMEM (HUMAN TRANSMEMBRANE PROTEIN) HOMOLOG"/>
    <property type="match status" value="1"/>
</dbReference>
<evidence type="ECO:0000313" key="7">
    <source>
        <dbReference type="Proteomes" id="UP001177023"/>
    </source>
</evidence>
<comment type="caution">
    <text evidence="6">The sequence shown here is derived from an EMBL/GenBank/DDBJ whole genome shotgun (WGS) entry which is preliminary data.</text>
</comment>
<dbReference type="PANTHER" id="PTHR13531">
    <property type="entry name" value="GEO07735P1-RELATED-RELATED"/>
    <property type="match status" value="1"/>
</dbReference>
<evidence type="ECO:0000256" key="3">
    <source>
        <dbReference type="ARBA" id="ARBA00022989"/>
    </source>
</evidence>
<dbReference type="GO" id="GO:1905515">
    <property type="term" value="P:non-motile cilium assembly"/>
    <property type="evidence" value="ECO:0007669"/>
    <property type="project" value="TreeGrafter"/>
</dbReference>
<accession>A0AA36CGF2</accession>
<evidence type="ECO:0008006" key="8">
    <source>
        <dbReference type="Google" id="ProtNLM"/>
    </source>
</evidence>
<keyword evidence="3 5" id="KW-1133">Transmembrane helix</keyword>
<evidence type="ECO:0000256" key="1">
    <source>
        <dbReference type="ARBA" id="ARBA00004141"/>
    </source>
</evidence>
<proteinExistence type="predicted"/>
<comment type="subcellular location">
    <subcellularLocation>
        <location evidence="1">Membrane</location>
        <topology evidence="1">Multi-pass membrane protein</topology>
    </subcellularLocation>
</comment>
<feature type="transmembrane region" description="Helical" evidence="5">
    <location>
        <begin position="63"/>
        <end position="84"/>
    </location>
</feature>
<dbReference type="AlphaFoldDB" id="A0AA36CGF2"/>
<name>A0AA36CGF2_9BILA</name>
<protein>
    <recommendedName>
        <fullName evidence="8">Transmembrane protein 17B</fullName>
    </recommendedName>
</protein>
<feature type="non-terminal residue" evidence="6">
    <location>
        <position position="172"/>
    </location>
</feature>
<evidence type="ECO:0000313" key="6">
    <source>
        <dbReference type="EMBL" id="CAJ0567620.1"/>
    </source>
</evidence>
<keyword evidence="4 5" id="KW-0472">Membrane</keyword>